<dbReference type="Proteomes" id="UP001153069">
    <property type="component" value="Unassembled WGS sequence"/>
</dbReference>
<feature type="compositionally biased region" description="Polar residues" evidence="1">
    <location>
        <begin position="234"/>
        <end position="259"/>
    </location>
</feature>
<feature type="region of interest" description="Disordered" evidence="1">
    <location>
        <begin position="412"/>
        <end position="473"/>
    </location>
</feature>
<evidence type="ECO:0000313" key="3">
    <source>
        <dbReference type="EMBL" id="CAB9514153.1"/>
    </source>
</evidence>
<feature type="compositionally biased region" description="Polar residues" evidence="1">
    <location>
        <begin position="40"/>
        <end position="52"/>
    </location>
</feature>
<feature type="compositionally biased region" description="Polar residues" evidence="1">
    <location>
        <begin position="1287"/>
        <end position="1303"/>
    </location>
</feature>
<feature type="region of interest" description="Disordered" evidence="1">
    <location>
        <begin position="1038"/>
        <end position="1058"/>
    </location>
</feature>
<proteinExistence type="predicted"/>
<accession>A0A9N8HKT5</accession>
<feature type="compositionally biased region" description="Polar residues" evidence="1">
    <location>
        <begin position="344"/>
        <end position="363"/>
    </location>
</feature>
<dbReference type="InterPro" id="IPR048255">
    <property type="entry name" value="IML1_N"/>
</dbReference>
<name>A0A9N8HKT5_9STRA</name>
<feature type="region of interest" description="Disordered" evidence="1">
    <location>
        <begin position="234"/>
        <end position="306"/>
    </location>
</feature>
<feature type="region of interest" description="Disordered" evidence="1">
    <location>
        <begin position="973"/>
        <end position="998"/>
    </location>
</feature>
<evidence type="ECO:0000313" key="4">
    <source>
        <dbReference type="Proteomes" id="UP001153069"/>
    </source>
</evidence>
<dbReference type="GO" id="GO:1990130">
    <property type="term" value="C:GATOR1 complex"/>
    <property type="evidence" value="ECO:0007669"/>
    <property type="project" value="TreeGrafter"/>
</dbReference>
<reference evidence="3" key="1">
    <citation type="submission" date="2020-06" db="EMBL/GenBank/DDBJ databases">
        <authorList>
            <consortium name="Plant Systems Biology data submission"/>
        </authorList>
    </citation>
    <scope>NUCLEOTIDE SEQUENCE</scope>
    <source>
        <strain evidence="3">D6</strain>
    </source>
</reference>
<dbReference type="GO" id="GO:0010508">
    <property type="term" value="P:positive regulation of autophagy"/>
    <property type="evidence" value="ECO:0007669"/>
    <property type="project" value="TreeGrafter"/>
</dbReference>
<feature type="region of interest" description="Disordered" evidence="1">
    <location>
        <begin position="1275"/>
        <end position="1344"/>
    </location>
</feature>
<feature type="compositionally biased region" description="Polar residues" evidence="1">
    <location>
        <begin position="323"/>
        <end position="332"/>
    </location>
</feature>
<evidence type="ECO:0000259" key="2">
    <source>
        <dbReference type="Pfam" id="PF12257"/>
    </source>
</evidence>
<feature type="compositionally biased region" description="Basic and acidic residues" evidence="1">
    <location>
        <begin position="978"/>
        <end position="987"/>
    </location>
</feature>
<dbReference type="InterPro" id="IPR027244">
    <property type="entry name" value="IML1"/>
</dbReference>
<feature type="compositionally biased region" description="Low complexity" evidence="1">
    <location>
        <begin position="55"/>
        <end position="91"/>
    </location>
</feature>
<comment type="caution">
    <text evidence="3">The sequence shown here is derived from an EMBL/GenBank/DDBJ whole genome shotgun (WGS) entry which is preliminary data.</text>
</comment>
<dbReference type="EMBL" id="CAICTM010000634">
    <property type="protein sequence ID" value="CAB9514153.1"/>
    <property type="molecule type" value="Genomic_DNA"/>
</dbReference>
<feature type="compositionally biased region" description="Low complexity" evidence="1">
    <location>
        <begin position="422"/>
        <end position="437"/>
    </location>
</feature>
<dbReference type="Pfam" id="PF12257">
    <property type="entry name" value="IML1"/>
    <property type="match status" value="1"/>
</dbReference>
<feature type="region of interest" description="Disordered" evidence="1">
    <location>
        <begin position="40"/>
        <end position="117"/>
    </location>
</feature>
<dbReference type="PANTHER" id="PTHR13179">
    <property type="entry name" value="DEP DOMAIN CONTAINING PROTEIN 5"/>
    <property type="match status" value="1"/>
</dbReference>
<dbReference type="OrthoDB" id="39497at2759"/>
<evidence type="ECO:0000256" key="1">
    <source>
        <dbReference type="SAM" id="MobiDB-lite"/>
    </source>
</evidence>
<dbReference type="GO" id="GO:0005096">
    <property type="term" value="F:GTPase activator activity"/>
    <property type="evidence" value="ECO:0007669"/>
    <property type="project" value="InterPro"/>
</dbReference>
<keyword evidence="4" id="KW-1185">Reference proteome</keyword>
<organism evidence="3 4">
    <name type="scientific">Seminavis robusta</name>
    <dbReference type="NCBI Taxonomy" id="568900"/>
    <lineage>
        <taxon>Eukaryota</taxon>
        <taxon>Sar</taxon>
        <taxon>Stramenopiles</taxon>
        <taxon>Ochrophyta</taxon>
        <taxon>Bacillariophyta</taxon>
        <taxon>Bacillariophyceae</taxon>
        <taxon>Bacillariophycidae</taxon>
        <taxon>Naviculales</taxon>
        <taxon>Naviculaceae</taxon>
        <taxon>Seminavis</taxon>
    </lineage>
</organism>
<sequence length="1837" mass="201737">MLTTGLVSLNVHEALTFDGTEIVLHPDLFAADGHNNVTSIGNSARHPSNIRPSPSAGTGVSSVGSASTVATNVDPSAQQQGQPQSSTSAGSQPPPTVGLAPAVSSDGGKLAWTGGVTNTGASQRRLEVGDMIEIRVWDPIPLQNRHPSPGGVSAVFRKRSAASVSSGGSASTEAQKSSVAAATSKKVGIATPSMSGVGFSNVLTLGGATASAGAPSITTKAQLESVTSNLSRKMSLATSNTSESMQYSDCSTNEQATTSELHRIVTTTQTRTPTPSKDTQDTASADDTRAAGNRNTMSAESTASLTSPISLPCTKTVITVPNTTNNATSTVSGKPPIFGGALLSGNSSRRTQSELPRLPSTSGAALPKPPLQPRASTHGDTSFAAYYESRKRSAKPIHSREISDMTADSMVHGLMHNFPPQSSQHSSTGNANSSSNNPLDFNLPLGVDIIDREDPTETGRGGDDEDDNTQGDDTLSLIGKTHVMRFSFVIKVTEKTLTSLKGSARTQVSVLRQVADLYNLSSYDMVSINRIDKEDEAAVLTAVSADFVLLSIKDQFISRGDMHLFQKSLVGSWVYEGQRLSEAARGIKAHAWLIRHGNQPAKSGIVTEDTMITFRSRSSRIFWLVQIAAESFDYASPFERERGEQNESVCEIYFDRWISFVYRLFDKWKALEVTHSLTVVFFSRTFLSSRQAITVNADGGTLDCRDVYGRPYEDHYKMVIENETRADRESLVVRLKEEFLKYPLEVGWNLSTGDLGRRPSNASQGNVLEAINITSNLLQFHYLDRDLHRTGNSIVLITPGCGVFEVDKGLASITFQRMLDNGIGSDMLSLGLPPLHIAPFFLYNNEYRTVESRGVDTNETYYEIPHWMHLAFISYEDDPGNAGQIPSRDVDGEALKQFRGTGNDPQVAANGFILPQNDSFDSLIPSKVKVDPSSPTSFSVNGIAASSPEKPLREWTSMDLDLDEPCKVIRPRSGSFGLHDKNSERSDGSVLSSPGSSYTTSSLVGMHFDRRQKGGTSLGGIHLQRATSLQNVTLADGHDDTETVKSDGSLSTMGPDMDPGTDEDLASLKAAEKERIRSANMLRKLMAKHDSNYFEVQTAAAPTADPIINRTQLYQPLNESVRNMSPLAPTLSVPSNRFPANRSGNEPTQSGGIGAALSHYTVSHEVMAGVNDSVSNRIRVMNPGDGVGVTSRTLSSGSRNPQFSDLGARAMSPLLLPPPGVPFGASLDPPDLVRPEDRQLASRLLPRDFRALGGARDGASSRSLNTLYSGRGVGASTQPSFVEPTTEVRTSINKRQEVTSRSGVANVGASSPRAGDMYRGNQGRSQRNRESTTSHRHARKKAFNPFRQADEDKVLAKRSHNRRRWSHVFPQGEVEFKRHAGPAWRSLCCPAILPLSVDYFPSRQEIDQYFQFNIYNVTLSDFENTPYSTHGDVMMEMLRQRISQDYQLVTPSCVDETVHRANPAMGRAPYGSGRASSVIPKLPKETNENERPIKHFLTMGHQLQEITYDPSTDTIEVVRFNERDAQNDKLNTFKYQYLLFSPLLQKYTKVVATFKKYADQYNWNKVDRIICGADDRSLREGMRFRRIMFGLIPPKFTNAESEQEYIAKFKRLNPAPNLYETRAVTGVDSMQRSTVQLRKGKHDPFEWIELATDSEFSTLKSFRILFNWLAASSGKVETQAQLLHRRCSQYGLSLTFFPQTSISRDLLLDPFKSPPTFCVRDDDKAKALYTSILALDFINDGVFYTQTRPILQCIENGAEFDFGRRLSTAARQFVHRSGTLFVRLIRDRRGWVICVVIPNGSHIKKDEDKRERIAKSTFKDLVQLIGSLTEDDEEDEA</sequence>
<dbReference type="PANTHER" id="PTHR13179:SF8">
    <property type="entry name" value="GATOR COMPLEX PROTEIN DEPDC5"/>
    <property type="match status" value="1"/>
</dbReference>
<dbReference type="GO" id="GO:1904262">
    <property type="term" value="P:negative regulation of TORC1 signaling"/>
    <property type="evidence" value="ECO:0007669"/>
    <property type="project" value="TreeGrafter"/>
</dbReference>
<feature type="region of interest" description="Disordered" evidence="1">
    <location>
        <begin position="323"/>
        <end position="380"/>
    </location>
</feature>
<feature type="compositionally biased region" description="Low complexity" evidence="1">
    <location>
        <begin position="988"/>
        <end position="998"/>
    </location>
</feature>
<feature type="domain" description="Vacuolar membrane-associated protein Iml1 N-terminal" evidence="2">
    <location>
        <begin position="549"/>
        <end position="843"/>
    </location>
</feature>
<feature type="compositionally biased region" description="Basic and acidic residues" evidence="1">
    <location>
        <begin position="449"/>
        <end position="462"/>
    </location>
</feature>
<gene>
    <name evidence="3" type="ORF">SEMRO_635_G179140.1</name>
</gene>
<feature type="compositionally biased region" description="Polar residues" evidence="1">
    <location>
        <begin position="293"/>
        <end position="306"/>
    </location>
</feature>
<protein>
    <submittedName>
        <fullName evidence="3">GATOR complex protein DEPDC5</fullName>
    </submittedName>
</protein>
<feature type="compositionally biased region" description="Low complexity" evidence="1">
    <location>
        <begin position="266"/>
        <end position="275"/>
    </location>
</feature>